<keyword evidence="5" id="KW-0539">Nucleus</keyword>
<dbReference type="Proteomes" id="UP000186698">
    <property type="component" value="Chromosome 4L"/>
</dbReference>
<feature type="compositionally biased region" description="Basic residues" evidence="7">
    <location>
        <begin position="295"/>
        <end position="309"/>
    </location>
</feature>
<reference evidence="10 11" key="1">
    <citation type="submission" date="2025-04" db="UniProtKB">
        <authorList>
            <consortium name="RefSeq"/>
        </authorList>
    </citation>
    <scope>IDENTIFICATION</scope>
    <source>
        <strain evidence="10 11">J_2021</strain>
        <tissue evidence="10 11">Erythrocytes</tissue>
    </source>
</reference>
<dbReference type="InterPro" id="IPR012677">
    <property type="entry name" value="Nucleotide-bd_a/b_plait_sf"/>
</dbReference>
<dbReference type="STRING" id="8355.A0A1L8GN60"/>
<sequence length="527" mass="59616">MALSGRSNYHPAKNKLSRCVTMTYDHCGLVGQEKPRAGIMPGSEERKTLLVRHLPSELTSDERRELLEKSGAQSVRLCGGEKGKLRNTAFATYPNEFAAAKALSVLHQLSVLGHTLVVEYAKENHVHLSDQPPFSEKKKSAESKDDAKDKTPPNQISIEKGIAPNHGLLFPVKSSLKYLYPPPTSTILANIANALASVPKFYVQVLHLMNKMNLPAPFGPLTAQPPIYADYLALPILYPPVPPDLPENPPLPELDDDYDMEVSSREESEYESEEEEDKERMARLKEIATLLPKRPTQKKQSHPRKKKKLKDYITVPAVPHSNVHTPLQPSDVFEEPCIVGPKKLELHIPTDIQTATQEPEKEVEENEDLSGFGKIYPAQAANIEEDEEEDDDDLPKEFISRRELEKRRITKEEMRKVSVFKNYEPGEPNCRLYVKNLSKQVEEKDLKFIFGRFIDFSSETEKNMFDIRLMKEGRMKGQAFIGFPTENVAAQALKHVHGYVLHDKPMVIQFARSARPKPDASKPSKKK</sequence>
<evidence type="ECO:0000256" key="1">
    <source>
        <dbReference type="ARBA" id="ARBA00004123"/>
    </source>
</evidence>
<feature type="domain" description="RRM" evidence="8">
    <location>
        <begin position="47"/>
        <end position="123"/>
    </location>
</feature>
<evidence type="ECO:0000313" key="9">
    <source>
        <dbReference type="Proteomes" id="UP000186698"/>
    </source>
</evidence>
<comment type="subcellular location">
    <subcellularLocation>
        <location evidence="1">Nucleus</location>
    </subcellularLocation>
</comment>
<dbReference type="RefSeq" id="XP_041446513.1">
    <property type="nucleotide sequence ID" value="XM_041590579.1"/>
</dbReference>
<dbReference type="RefSeq" id="XP_018114136.1">
    <property type="nucleotide sequence ID" value="XM_018258647.2"/>
</dbReference>
<dbReference type="AlphaFoldDB" id="A0A1L8GN60"/>
<dbReference type="SMART" id="SM00360">
    <property type="entry name" value="RRM"/>
    <property type="match status" value="2"/>
</dbReference>
<feature type="region of interest" description="Disordered" evidence="7">
    <location>
        <begin position="244"/>
        <end position="280"/>
    </location>
</feature>
<dbReference type="GO" id="GO:0030626">
    <property type="term" value="F:U12 snRNA binding"/>
    <property type="evidence" value="ECO:0000318"/>
    <property type="project" value="GO_Central"/>
</dbReference>
<dbReference type="GO" id="GO:0005689">
    <property type="term" value="C:U12-type spliceosomal complex"/>
    <property type="evidence" value="ECO:0000318"/>
    <property type="project" value="GO_Central"/>
</dbReference>
<proteinExistence type="predicted"/>
<keyword evidence="9" id="KW-1185">Reference proteome</keyword>
<dbReference type="KEGG" id="xla:108714429"/>
<evidence type="ECO:0000256" key="6">
    <source>
        <dbReference type="PROSITE-ProRule" id="PRU00176"/>
    </source>
</evidence>
<dbReference type="PaxDb" id="8355-A0A1L8GN60"/>
<dbReference type="OrthoDB" id="277802at2759"/>
<evidence type="ECO:0000256" key="2">
    <source>
        <dbReference type="ARBA" id="ARBA00020364"/>
    </source>
</evidence>
<evidence type="ECO:0000256" key="4">
    <source>
        <dbReference type="ARBA" id="ARBA00022884"/>
    </source>
</evidence>
<organism evidence="9 11">
    <name type="scientific">Xenopus laevis</name>
    <name type="common">African clawed frog</name>
    <dbReference type="NCBI Taxonomy" id="8355"/>
    <lineage>
        <taxon>Eukaryota</taxon>
        <taxon>Metazoa</taxon>
        <taxon>Chordata</taxon>
        <taxon>Craniata</taxon>
        <taxon>Vertebrata</taxon>
        <taxon>Euteleostomi</taxon>
        <taxon>Amphibia</taxon>
        <taxon>Batrachia</taxon>
        <taxon>Anura</taxon>
        <taxon>Pipoidea</taxon>
        <taxon>Pipidae</taxon>
        <taxon>Xenopodinae</taxon>
        <taxon>Xenopus</taxon>
        <taxon>Xenopus</taxon>
    </lineage>
</organism>
<dbReference type="InterPro" id="IPR034147">
    <property type="entry name" value="RBM40_RRM1"/>
</dbReference>
<dbReference type="Bgee" id="108714429">
    <property type="expression patterns" value="Expressed in gastrula and 19 other cell types or tissues"/>
</dbReference>
<dbReference type="InterPro" id="IPR045164">
    <property type="entry name" value="RBM41/RNPC3"/>
</dbReference>
<evidence type="ECO:0000256" key="7">
    <source>
        <dbReference type="SAM" id="MobiDB-lite"/>
    </source>
</evidence>
<dbReference type="GO" id="GO:0097157">
    <property type="term" value="F:pre-mRNA intronic binding"/>
    <property type="evidence" value="ECO:0000318"/>
    <property type="project" value="GO_Central"/>
</dbReference>
<evidence type="ECO:0000313" key="10">
    <source>
        <dbReference type="RefSeq" id="XP_018114136.1"/>
    </source>
</evidence>
<dbReference type="InterPro" id="IPR000504">
    <property type="entry name" value="RRM_dom"/>
</dbReference>
<dbReference type="CDD" id="cd12238">
    <property type="entry name" value="RRM1_RBM40_like"/>
    <property type="match status" value="1"/>
</dbReference>
<accession>A0A1L8GN60</accession>
<dbReference type="PROSITE" id="PS50102">
    <property type="entry name" value="RRM"/>
    <property type="match status" value="2"/>
</dbReference>
<evidence type="ECO:0000313" key="12">
    <source>
        <dbReference type="Xenbase" id="XB-GENE-6486291"/>
    </source>
</evidence>
<dbReference type="InterPro" id="IPR035979">
    <property type="entry name" value="RBD_domain_sf"/>
</dbReference>
<dbReference type="GeneID" id="108714429"/>
<feature type="compositionally biased region" description="Basic and acidic residues" evidence="7">
    <location>
        <begin position="135"/>
        <end position="151"/>
    </location>
</feature>
<keyword evidence="4 6" id="KW-0694">RNA-binding</keyword>
<dbReference type="Xenbase" id="XB-GENE-6486291">
    <property type="gene designation" value="rnpc3.L"/>
</dbReference>
<feature type="compositionally biased region" description="Acidic residues" evidence="7">
    <location>
        <begin position="268"/>
        <end position="277"/>
    </location>
</feature>
<evidence type="ECO:0000256" key="5">
    <source>
        <dbReference type="ARBA" id="ARBA00023242"/>
    </source>
</evidence>
<dbReference type="Gene3D" id="6.10.250.610">
    <property type="match status" value="1"/>
</dbReference>
<feature type="region of interest" description="Disordered" evidence="7">
    <location>
        <begin position="290"/>
        <end position="309"/>
    </location>
</feature>
<dbReference type="GO" id="GO:0000398">
    <property type="term" value="P:mRNA splicing, via spliceosome"/>
    <property type="evidence" value="ECO:0000318"/>
    <property type="project" value="GO_Central"/>
</dbReference>
<dbReference type="PANTHER" id="PTHR16105">
    <property type="entry name" value="RNA-BINDING REGION-CONTAINING PROTEIN 3"/>
    <property type="match status" value="1"/>
</dbReference>
<dbReference type="FunFam" id="3.30.70.330:FF:001552">
    <property type="entry name" value="RNA-binding region (RNP1, RRM)-containing 3"/>
    <property type="match status" value="1"/>
</dbReference>
<dbReference type="AGR" id="Xenbase:XB-GENE-6486291"/>
<feature type="region of interest" description="Disordered" evidence="7">
    <location>
        <begin position="128"/>
        <end position="159"/>
    </location>
</feature>
<keyword evidence="3" id="KW-0677">Repeat</keyword>
<gene>
    <name evidence="10 11 12" type="primary">rnpc3.L</name>
</gene>
<dbReference type="Gene3D" id="3.30.70.330">
    <property type="match status" value="2"/>
</dbReference>
<feature type="domain" description="RRM" evidence="8">
    <location>
        <begin position="430"/>
        <end position="513"/>
    </location>
</feature>
<protein>
    <recommendedName>
        <fullName evidence="2">RNA-binding region-containing protein 3</fullName>
    </recommendedName>
</protein>
<dbReference type="OMA" id="AINIRHE"/>
<dbReference type="PANTHER" id="PTHR16105:SF0">
    <property type="entry name" value="RNA-BINDING REGION-CONTAINING PROTEIN 3"/>
    <property type="match status" value="1"/>
</dbReference>
<dbReference type="FunFam" id="3.30.70.330:FF:000207">
    <property type="entry name" value="RNA-binding region (RNP1, RRM)-containing 3"/>
    <property type="match status" value="1"/>
</dbReference>
<evidence type="ECO:0000259" key="8">
    <source>
        <dbReference type="PROSITE" id="PS50102"/>
    </source>
</evidence>
<dbReference type="Pfam" id="PF00076">
    <property type="entry name" value="RRM_1"/>
    <property type="match status" value="2"/>
</dbReference>
<evidence type="ECO:0000256" key="3">
    <source>
        <dbReference type="ARBA" id="ARBA00022737"/>
    </source>
</evidence>
<dbReference type="CTD" id="108714429"/>
<dbReference type="SUPFAM" id="SSF54928">
    <property type="entry name" value="RNA-binding domain, RBD"/>
    <property type="match status" value="2"/>
</dbReference>
<dbReference type="CDD" id="cd12239">
    <property type="entry name" value="RRM2_RBM40_like"/>
    <property type="match status" value="1"/>
</dbReference>
<name>A0A1L8GN60_XENLA</name>
<evidence type="ECO:0000313" key="11">
    <source>
        <dbReference type="RefSeq" id="XP_041446513.1"/>
    </source>
</evidence>